<evidence type="ECO:0000313" key="3">
    <source>
        <dbReference type="Proteomes" id="UP000075714"/>
    </source>
</evidence>
<feature type="compositionally biased region" description="Polar residues" evidence="1">
    <location>
        <begin position="625"/>
        <end position="636"/>
    </location>
</feature>
<sequence length="660" mass="69800">MAASDGEGHETSLADALQALCARGRDVLLGGLQAPATADPGRAGGDGDQSLNEATLAAARLACQALRDCIDGSTTSVTLRLGRDAETLLDRGPPPLHRWPLCSHLTLAAASPHGKGLTSATAAQLLPRLFSQVPLEHRRRITALEVDQLPLQHRAAGAEAMGRAIRALPALRRVRLWPALPSDPWAQRPVTEALAALPGLEDLTLCATPGPDLLRLMRADTLRRLNLRPASAESVAVAAASLRCMGRLQELTLREPRGLEPVAIAVAALPPSLAVLRVAGPARLLGYDDEPEPERRPSASNSVVTFELQGGAAVGLEAQRLDLGALAELRQRCGAFLRPLRRVRVTGQLALGADWNCRRRSYPPMGDVDEDGGDAAGSADREGSGGSSPEARVLGALLRQRDLALEARELFVVSAAVAPGLVKELLSRAAGVERLSLAMQVTRRSVFGEPPRVEHKLSVVIGGESKAEATRCHAQPLEGDAGGGPGGSGGATQAGFAAAPSAADLSLYDLAAKQLRTEAAAAAGGSGPAAPTLDPPPPLSGLAAGRPHSADLVRCMNTVAQRVMDGWGPAADWTGRQRLGWLLGQWAALRIEPLYGDPFGYDDEDDDDEDDEYEYYDSDWDQDAYETSSSYASYDQLQPGDPYAPYGSPGWVGRYHMYQE</sequence>
<feature type="compositionally biased region" description="Low complexity" evidence="1">
    <location>
        <begin position="522"/>
        <end position="532"/>
    </location>
</feature>
<protein>
    <submittedName>
        <fullName evidence="2">Uncharacterized protein</fullName>
    </submittedName>
</protein>
<accession>A0A150FUU1</accession>
<dbReference type="AlphaFoldDB" id="A0A150FUU1"/>
<evidence type="ECO:0000256" key="1">
    <source>
        <dbReference type="SAM" id="MobiDB-lite"/>
    </source>
</evidence>
<reference evidence="3" key="1">
    <citation type="journal article" date="2016" name="Nat. Commun.">
        <title>The Gonium pectorale genome demonstrates co-option of cell cycle regulation during the evolution of multicellularity.</title>
        <authorList>
            <person name="Hanschen E.R."/>
            <person name="Marriage T.N."/>
            <person name="Ferris P.J."/>
            <person name="Hamaji T."/>
            <person name="Toyoda A."/>
            <person name="Fujiyama A."/>
            <person name="Neme R."/>
            <person name="Noguchi H."/>
            <person name="Minakuchi Y."/>
            <person name="Suzuki M."/>
            <person name="Kawai-Toyooka H."/>
            <person name="Smith D.R."/>
            <person name="Sparks H."/>
            <person name="Anderson J."/>
            <person name="Bakaric R."/>
            <person name="Luria V."/>
            <person name="Karger A."/>
            <person name="Kirschner M.W."/>
            <person name="Durand P.M."/>
            <person name="Michod R.E."/>
            <person name="Nozaki H."/>
            <person name="Olson B.J."/>
        </authorList>
    </citation>
    <scope>NUCLEOTIDE SEQUENCE [LARGE SCALE GENOMIC DNA]</scope>
    <source>
        <strain evidence="3">NIES-2863</strain>
    </source>
</reference>
<dbReference type="Proteomes" id="UP000075714">
    <property type="component" value="Unassembled WGS sequence"/>
</dbReference>
<proteinExistence type="predicted"/>
<feature type="region of interest" description="Disordered" evidence="1">
    <location>
        <begin position="361"/>
        <end position="389"/>
    </location>
</feature>
<keyword evidence="3" id="KW-1185">Reference proteome</keyword>
<dbReference type="EMBL" id="LSYV01000513">
    <property type="protein sequence ID" value="KXZ41372.1"/>
    <property type="molecule type" value="Genomic_DNA"/>
</dbReference>
<feature type="region of interest" description="Disordered" evidence="1">
    <location>
        <begin position="522"/>
        <end position="545"/>
    </location>
</feature>
<comment type="caution">
    <text evidence="2">The sequence shown here is derived from an EMBL/GenBank/DDBJ whole genome shotgun (WGS) entry which is preliminary data.</text>
</comment>
<evidence type="ECO:0000313" key="2">
    <source>
        <dbReference type="EMBL" id="KXZ41372.1"/>
    </source>
</evidence>
<organism evidence="2 3">
    <name type="scientific">Gonium pectorale</name>
    <name type="common">Green alga</name>
    <dbReference type="NCBI Taxonomy" id="33097"/>
    <lineage>
        <taxon>Eukaryota</taxon>
        <taxon>Viridiplantae</taxon>
        <taxon>Chlorophyta</taxon>
        <taxon>core chlorophytes</taxon>
        <taxon>Chlorophyceae</taxon>
        <taxon>CS clade</taxon>
        <taxon>Chlamydomonadales</taxon>
        <taxon>Volvocaceae</taxon>
        <taxon>Gonium</taxon>
    </lineage>
</organism>
<feature type="region of interest" description="Disordered" evidence="1">
    <location>
        <begin position="597"/>
        <end position="649"/>
    </location>
</feature>
<name>A0A150FUU1_GONPE</name>
<feature type="compositionally biased region" description="Acidic residues" evidence="1">
    <location>
        <begin position="600"/>
        <end position="624"/>
    </location>
</feature>
<gene>
    <name evidence="2" type="ORF">GPECTOR_516g494</name>
</gene>